<dbReference type="Proteomes" id="UP000283896">
    <property type="component" value="Unassembled WGS sequence"/>
</dbReference>
<gene>
    <name evidence="2" type="ORF">PSSA1_v1c4090</name>
</gene>
<evidence type="ECO:0000313" key="2">
    <source>
        <dbReference type="EMBL" id="RMI88680.1"/>
    </source>
</evidence>
<dbReference type="STRING" id="69896.S284_00680"/>
<dbReference type="InterPro" id="IPR043168">
    <property type="entry name" value="DegV_C"/>
</dbReference>
<dbReference type="GO" id="GO:0008289">
    <property type="term" value="F:lipid binding"/>
    <property type="evidence" value="ECO:0007669"/>
    <property type="project" value="UniProtKB-KW"/>
</dbReference>
<sequence length="288" mass="32266">MQKRKFGIVVDSTCGSDCGKNIFSDISIVPLTIIVDNKSYVDGTIDNETLLGFIDNKQKVTTSQPNPNLFIEAFEQQFALGYEHVICLTLSHKLSGTFNSALLAKKMLNEDRITVIDTENIGPAVIFALKRIKSLLIQNPNITHQALTFQIQKDQDQGFLLCTVENLKILANNGRISKLKVIIGNLFKIHPILKFQKNVLSIEKKVRHFTKCLDYLVQIILNEKTSQHILDIQMIYVNDDSHAQALLTKINALGDPQIKTSLYGKISPVVAAHIGYKGFGLYLNKINI</sequence>
<dbReference type="OrthoDB" id="388177at2"/>
<organism evidence="2 3">
    <name type="scientific">Candidatus Phytoplasma solani</name>
    <dbReference type="NCBI Taxonomy" id="69896"/>
    <lineage>
        <taxon>Bacteria</taxon>
        <taxon>Bacillati</taxon>
        <taxon>Mycoplasmatota</taxon>
        <taxon>Mollicutes</taxon>
        <taxon>Acholeplasmatales</taxon>
        <taxon>Acholeplasmataceae</taxon>
        <taxon>Candidatus Phytoplasma</taxon>
        <taxon>16SrXII (Stolbur group)</taxon>
    </lineage>
</organism>
<dbReference type="PANTHER" id="PTHR33434">
    <property type="entry name" value="DEGV DOMAIN-CONTAINING PROTEIN DR_1986-RELATED"/>
    <property type="match status" value="1"/>
</dbReference>
<protein>
    <recommendedName>
        <fullName evidence="4">DegV family protein</fullName>
    </recommendedName>
</protein>
<keyword evidence="1" id="KW-0446">Lipid-binding</keyword>
<comment type="caution">
    <text evidence="2">The sequence shown here is derived from an EMBL/GenBank/DDBJ whole genome shotgun (WGS) entry which is preliminary data.</text>
</comment>
<dbReference type="Gene3D" id="3.40.50.10170">
    <property type="match status" value="1"/>
</dbReference>
<evidence type="ECO:0000313" key="3">
    <source>
        <dbReference type="Proteomes" id="UP000283896"/>
    </source>
</evidence>
<dbReference type="InterPro" id="IPR003797">
    <property type="entry name" value="DegV"/>
</dbReference>
<dbReference type="SUPFAM" id="SSF82549">
    <property type="entry name" value="DAK1/DegV-like"/>
    <property type="match status" value="1"/>
</dbReference>
<accession>A0A421NXM8</accession>
<dbReference type="PANTHER" id="PTHR33434:SF2">
    <property type="entry name" value="FATTY ACID-BINDING PROTEIN TM_1468"/>
    <property type="match status" value="1"/>
</dbReference>
<proteinExistence type="predicted"/>
<dbReference type="EMBL" id="MPBG01000005">
    <property type="protein sequence ID" value="RMI88680.1"/>
    <property type="molecule type" value="Genomic_DNA"/>
</dbReference>
<reference evidence="3" key="1">
    <citation type="submission" date="2016-11" db="EMBL/GenBank/DDBJ databases">
        <title>Genome sequence of Candidatus Phytoplasma solani strain SA-1.</title>
        <authorList>
            <person name="Haryono M."/>
            <person name="Samarzija I."/>
            <person name="Seruga Music M."/>
            <person name="Hogenhout S."/>
            <person name="Kuo C.-H."/>
        </authorList>
    </citation>
    <scope>NUCLEOTIDE SEQUENCE [LARGE SCALE GENOMIC DNA]</scope>
    <source>
        <strain evidence="3">SA-1</strain>
    </source>
</reference>
<name>A0A421NXM8_9MOLU</name>
<dbReference type="AlphaFoldDB" id="A0A421NXM8"/>
<dbReference type="InterPro" id="IPR050270">
    <property type="entry name" value="DegV_domain_contain"/>
</dbReference>
<keyword evidence="3" id="KW-1185">Reference proteome</keyword>
<evidence type="ECO:0008006" key="4">
    <source>
        <dbReference type="Google" id="ProtNLM"/>
    </source>
</evidence>
<dbReference type="RefSeq" id="WP_122225499.1">
    <property type="nucleotide sequence ID" value="NZ_CP103786.1"/>
</dbReference>
<evidence type="ECO:0000256" key="1">
    <source>
        <dbReference type="ARBA" id="ARBA00023121"/>
    </source>
</evidence>
<dbReference type="PROSITE" id="PS51482">
    <property type="entry name" value="DEGV"/>
    <property type="match status" value="1"/>
</dbReference>
<dbReference type="Pfam" id="PF02645">
    <property type="entry name" value="DegV"/>
    <property type="match status" value="1"/>
</dbReference>
<dbReference type="NCBIfam" id="TIGR00762">
    <property type="entry name" value="DegV"/>
    <property type="match status" value="1"/>
</dbReference>
<dbReference type="Gene3D" id="3.30.1180.10">
    <property type="match status" value="1"/>
</dbReference>